<protein>
    <submittedName>
        <fullName evidence="4">Uncharacterized protein</fullName>
    </submittedName>
</protein>
<feature type="region of interest" description="Disordered" evidence="1">
    <location>
        <begin position="1"/>
        <end position="136"/>
    </location>
</feature>
<organism evidence="4 5">
    <name type="scientific">Schizophyllum amplum</name>
    <dbReference type="NCBI Taxonomy" id="97359"/>
    <lineage>
        <taxon>Eukaryota</taxon>
        <taxon>Fungi</taxon>
        <taxon>Dikarya</taxon>
        <taxon>Basidiomycota</taxon>
        <taxon>Agaricomycotina</taxon>
        <taxon>Agaricomycetes</taxon>
        <taxon>Agaricomycetidae</taxon>
        <taxon>Agaricales</taxon>
        <taxon>Schizophyllaceae</taxon>
        <taxon>Schizophyllum</taxon>
    </lineage>
</organism>
<feature type="region of interest" description="Disordered" evidence="1">
    <location>
        <begin position="154"/>
        <end position="251"/>
    </location>
</feature>
<dbReference type="Proteomes" id="UP000320762">
    <property type="component" value="Unassembled WGS sequence"/>
</dbReference>
<gene>
    <name evidence="4" type="ORF">BD626DRAFT_433540</name>
</gene>
<feature type="domain" description="RPAP1/MINIYO-like TPR repeats" evidence="3">
    <location>
        <begin position="1038"/>
        <end position="1241"/>
    </location>
</feature>
<dbReference type="EMBL" id="VDMD01000014">
    <property type="protein sequence ID" value="TRM62114.1"/>
    <property type="molecule type" value="Genomic_DNA"/>
</dbReference>
<proteinExistence type="predicted"/>
<dbReference type="PANTHER" id="PTHR21483">
    <property type="entry name" value="RNA POLYMERASE II-ASSOCIATED PROTEIN 1"/>
    <property type="match status" value="1"/>
</dbReference>
<sequence>MSHLVGNILERKPSEQRAPAPRMTPGARGGFPAATHRSQSAFARSRSSKEAQSKLANGTSAPPIVHAVSGSGSSRPSPLRTTITSLDNIPSPIDSRAYPDDHSSEMSAVKSPSSWEEQMRRENEQRIAGMTDNEREAGVQEVVDMFGPGIGDLMRAVREARERRAASSTAEAPPPTSSPLAEHSPKEQEGESTGSEPVSSTSVENTHSNDLRTRLEEVPLTSEEAVPTRPSSPAAPVLSRSNTRPSSRADRRLRFAAVQPKDVHVYESAPSSPKKRLLALPPPEAGDSDAVSLGQFKATSKSLPTSPITAHPPLPLPSSHTPEVVEAFTTDSASHSKRPLGDPEEGSPEYIRRRYFPTAAADDPNIAWMASQPATDSNNPTLRFDLHGAPIPFKLSSELPTHLGLHHHSEGSHAGYTIDDVFMLSRSTVPAQRATMLGVLAGIVLRLAEAQRSALDGMEELRGREEDIRSRALAAGAEAMGERGSVGARAVEVVWASIVGSDVAATLVDGVELEAPGDTAITSLPMGPFLERVAALFVQRDLGQGPLAQLLAVVLRLAKHNGAWAEAIAQDSALLSNLMSLFVLTPYPPREGTSLPSPVALDLLNTLVTASRTAAQAIAGPADALLRFVASTPGESVYGRALADELLRGTLRVYAALAAYGLHAHLATTATEPLSRIARYVMLADTPRPLLCAWAALQEAWITCAVDPHRTTPPHELLWSQVVGWGWKEDLDEVSGTLTDSLADRPAWTALWMAQAAWLEGARVNGVRGGLEERSQAADRLRPEFEEGGRAHAVVSAAVEAVGSGLAGDVPDIRQLGESIKVLTAVVRLLLSCLPSAPEEIGDGPPFPLPFAFLSEISARLVGHALWDRLDASVPRSYALHRPLSQYLACYLQLSRRLPGVPQELWLAQALTIVTRLLPGDELGALGIVDEIVSLVTQEWDTARGRIIPPVVWERGGFAVIQPFLRSALKPQADAYIAPLNPTPASIQQATTLRLPSTTGVRQYGLPASRDWVLAPLGQLLRSGTSPVFKTLPSDWDATETEVVRTTLALTCLARDVLRRFLPARFSLSREEAAFGCMQVCMLEHDQPQTQLNEEVFRDATVGQLMDALLAPYTVQVGWQEQDDIERVAARFLGGSTPFFQFYQDLVGLYDAVSFAHPTFARLLLVPTTLRYAEEYRKFLWDDYSHLLRGMRCAPGDIVAGSVGEYLWPVERSAVMLGAYLKCLVKSAPRGFMRWIAVHHVACNIWGDLRGEEGQEERASKLLQSVAGQASKDVLRDVVLYVPPEEGKVWESSEGTAWTASPVTDLDEEAKAGRRQSVIRWVPVGMKEALAQLLS</sequence>
<feature type="compositionally biased region" description="Low complexity" evidence="1">
    <location>
        <begin position="69"/>
        <end position="82"/>
    </location>
</feature>
<dbReference type="STRING" id="97359.A0A550CBH4"/>
<dbReference type="GO" id="GO:0006366">
    <property type="term" value="P:transcription by RNA polymerase II"/>
    <property type="evidence" value="ECO:0007669"/>
    <property type="project" value="InterPro"/>
</dbReference>
<dbReference type="PANTHER" id="PTHR21483:SF18">
    <property type="entry name" value="RNA POLYMERASE II-ASSOCIATED PROTEIN 1"/>
    <property type="match status" value="1"/>
</dbReference>
<comment type="caution">
    <text evidence="4">The sequence shown here is derived from an EMBL/GenBank/DDBJ whole genome shotgun (WGS) entry which is preliminary data.</text>
</comment>
<dbReference type="OrthoDB" id="348201at2759"/>
<keyword evidence="5" id="KW-1185">Reference proteome</keyword>
<reference evidence="4 5" key="1">
    <citation type="journal article" date="2019" name="New Phytol.">
        <title>Comparative genomics reveals unique wood-decay strategies and fruiting body development in the Schizophyllaceae.</title>
        <authorList>
            <person name="Almasi E."/>
            <person name="Sahu N."/>
            <person name="Krizsan K."/>
            <person name="Balint B."/>
            <person name="Kovacs G.M."/>
            <person name="Kiss B."/>
            <person name="Cseklye J."/>
            <person name="Drula E."/>
            <person name="Henrissat B."/>
            <person name="Nagy I."/>
            <person name="Chovatia M."/>
            <person name="Adam C."/>
            <person name="LaButti K."/>
            <person name="Lipzen A."/>
            <person name="Riley R."/>
            <person name="Grigoriev I.V."/>
            <person name="Nagy L.G."/>
        </authorList>
    </citation>
    <scope>NUCLEOTIDE SEQUENCE [LARGE SCALE GENOMIC DNA]</scope>
    <source>
        <strain evidence="4 5">NL-1724</strain>
    </source>
</reference>
<feature type="domain" description="RPAP1 C-terminal" evidence="2">
    <location>
        <begin position="382"/>
        <end position="447"/>
    </location>
</feature>
<feature type="compositionally biased region" description="Basic and acidic residues" evidence="1">
    <location>
        <begin position="207"/>
        <end position="217"/>
    </location>
</feature>
<evidence type="ECO:0000259" key="3">
    <source>
        <dbReference type="Pfam" id="PF25766"/>
    </source>
</evidence>
<feature type="region of interest" description="Disordered" evidence="1">
    <location>
        <begin position="329"/>
        <end position="350"/>
    </location>
</feature>
<accession>A0A550CBH4</accession>
<evidence type="ECO:0000313" key="4">
    <source>
        <dbReference type="EMBL" id="TRM62114.1"/>
    </source>
</evidence>
<feature type="compositionally biased region" description="Basic and acidic residues" evidence="1">
    <location>
        <begin position="155"/>
        <end position="165"/>
    </location>
</feature>
<evidence type="ECO:0000256" key="1">
    <source>
        <dbReference type="SAM" id="MobiDB-lite"/>
    </source>
</evidence>
<evidence type="ECO:0000313" key="5">
    <source>
        <dbReference type="Proteomes" id="UP000320762"/>
    </source>
</evidence>
<dbReference type="InterPro" id="IPR039913">
    <property type="entry name" value="RPAP1/Rba50"/>
</dbReference>
<evidence type="ECO:0000259" key="2">
    <source>
        <dbReference type="Pfam" id="PF08620"/>
    </source>
</evidence>
<dbReference type="Pfam" id="PF25766">
    <property type="entry name" value="TPR_RPAP1"/>
    <property type="match status" value="1"/>
</dbReference>
<dbReference type="InterPro" id="IPR057989">
    <property type="entry name" value="TPR_RPAP1/MINIYO-like"/>
</dbReference>
<dbReference type="InterPro" id="IPR013929">
    <property type="entry name" value="RPAP1_C"/>
</dbReference>
<dbReference type="Pfam" id="PF08620">
    <property type="entry name" value="RPAP1_C"/>
    <property type="match status" value="1"/>
</dbReference>
<feature type="region of interest" description="Disordered" evidence="1">
    <location>
        <begin position="264"/>
        <end position="290"/>
    </location>
</feature>
<feature type="compositionally biased region" description="Polar residues" evidence="1">
    <location>
        <begin position="191"/>
        <end position="206"/>
    </location>
</feature>
<name>A0A550CBH4_9AGAR</name>